<feature type="domain" description="Choline/carnitine acyltransferase" evidence="4">
    <location>
        <begin position="37"/>
        <end position="97"/>
    </location>
</feature>
<accession>A0A3P9NPA4</accession>
<dbReference type="GO" id="GO:0005777">
    <property type="term" value="C:peroxisome"/>
    <property type="evidence" value="ECO:0007669"/>
    <property type="project" value="TreeGrafter"/>
</dbReference>
<dbReference type="GO" id="GO:0006635">
    <property type="term" value="P:fatty acid beta-oxidation"/>
    <property type="evidence" value="ECO:0007669"/>
    <property type="project" value="UniProtKB-UniPathway"/>
</dbReference>
<dbReference type="Proteomes" id="UP000242638">
    <property type="component" value="Unassembled WGS sequence"/>
</dbReference>
<dbReference type="Bgee" id="ENSPREG00000007762">
    <property type="expression patterns" value="Expressed in caudal fin and 1 other cell type or tissue"/>
</dbReference>
<reference evidence="6" key="1">
    <citation type="submission" date="2013-11" db="EMBL/GenBank/DDBJ databases">
        <title>The genomic landscape of the Guanapo guppy.</title>
        <authorList>
            <person name="Kuenstner A."/>
            <person name="Dreyer C."/>
        </authorList>
    </citation>
    <scope>NUCLEOTIDE SEQUENCE</scope>
    <source>
        <strain evidence="6">Guanapo</strain>
    </source>
</reference>
<name>A0A3P9NPA4_POERE</name>
<keyword evidence="6" id="KW-1185">Reference proteome</keyword>
<evidence type="ECO:0000259" key="4">
    <source>
        <dbReference type="Pfam" id="PF00755"/>
    </source>
</evidence>
<dbReference type="STRING" id="8081.ENSPREP00000011372"/>
<proteinExistence type="predicted"/>
<keyword evidence="2" id="KW-0012">Acyltransferase</keyword>
<evidence type="ECO:0000313" key="5">
    <source>
        <dbReference type="Ensembl" id="ENSPREP00000011372.1"/>
    </source>
</evidence>
<dbReference type="PANTHER" id="PTHR22589">
    <property type="entry name" value="CARNITINE O-ACYLTRANSFERASE"/>
    <property type="match status" value="1"/>
</dbReference>
<dbReference type="GeneTree" id="ENSGT01150000286917"/>
<protein>
    <recommendedName>
        <fullName evidence="4">Choline/carnitine acyltransferase domain-containing protein</fullName>
    </recommendedName>
</protein>
<comment type="catalytic activity">
    <reaction evidence="3">
        <text>4,8-dimethylnonanoyl-CoA + (R)-carnitine = O-4,8-dimethylnonanoyl-(R)-carnitine + CoA</text>
        <dbReference type="Rhea" id="RHEA:44860"/>
        <dbReference type="ChEBI" id="CHEBI:16347"/>
        <dbReference type="ChEBI" id="CHEBI:57287"/>
        <dbReference type="ChEBI" id="CHEBI:77061"/>
        <dbReference type="ChEBI" id="CHEBI:84654"/>
    </reaction>
</comment>
<keyword evidence="2" id="KW-0808">Transferase</keyword>
<dbReference type="Pfam" id="PF00755">
    <property type="entry name" value="Carn_acyltransf"/>
    <property type="match status" value="1"/>
</dbReference>
<dbReference type="Gene3D" id="1.10.275.20">
    <property type="entry name" value="Choline/Carnitine o-acyltransferase"/>
    <property type="match status" value="1"/>
</dbReference>
<evidence type="ECO:0000256" key="2">
    <source>
        <dbReference type="ARBA" id="ARBA00023315"/>
    </source>
</evidence>
<reference evidence="5" key="2">
    <citation type="submission" date="2025-08" db="UniProtKB">
        <authorList>
            <consortium name="Ensembl"/>
        </authorList>
    </citation>
    <scope>IDENTIFICATION</scope>
    <source>
        <strain evidence="5">Guanapo</strain>
    </source>
</reference>
<dbReference type="PANTHER" id="PTHR22589:SF50">
    <property type="entry name" value="CARNITINE O-ACETYLTRANSFERASE"/>
    <property type="match status" value="1"/>
</dbReference>
<dbReference type="SUPFAM" id="SSF52777">
    <property type="entry name" value="CoA-dependent acyltransferases"/>
    <property type="match status" value="1"/>
</dbReference>
<evidence type="ECO:0000313" key="6">
    <source>
        <dbReference type="Proteomes" id="UP000242638"/>
    </source>
</evidence>
<dbReference type="AlphaFoldDB" id="A0A3P9NPA4"/>
<dbReference type="InterPro" id="IPR000542">
    <property type="entry name" value="Carn_acyl_trans"/>
</dbReference>
<evidence type="ECO:0000256" key="1">
    <source>
        <dbReference type="ARBA" id="ARBA00005005"/>
    </source>
</evidence>
<evidence type="ECO:0000256" key="3">
    <source>
        <dbReference type="ARBA" id="ARBA00048999"/>
    </source>
</evidence>
<comment type="pathway">
    <text evidence="1">Lipid metabolism; fatty acid beta-oxidation.</text>
</comment>
<dbReference type="GO" id="GO:0019254">
    <property type="term" value="P:carnitine metabolic process, CoA-linked"/>
    <property type="evidence" value="ECO:0007669"/>
    <property type="project" value="TreeGrafter"/>
</dbReference>
<dbReference type="Ensembl" id="ENSPRET00000011499.1">
    <property type="protein sequence ID" value="ENSPREP00000011372.1"/>
    <property type="gene ID" value="ENSPREG00000007762.1"/>
</dbReference>
<dbReference type="UniPathway" id="UPA00659"/>
<dbReference type="InterPro" id="IPR042572">
    <property type="entry name" value="Carn_acyl_trans_N"/>
</dbReference>
<reference evidence="5" key="3">
    <citation type="submission" date="2025-09" db="UniProtKB">
        <authorList>
            <consortium name="Ensembl"/>
        </authorList>
    </citation>
    <scope>IDENTIFICATION</scope>
    <source>
        <strain evidence="5">Guanapo</strain>
    </source>
</reference>
<organism evidence="5 6">
    <name type="scientific">Poecilia reticulata</name>
    <name type="common">Guppy</name>
    <name type="synonym">Acanthophacelus reticulatus</name>
    <dbReference type="NCBI Taxonomy" id="8081"/>
    <lineage>
        <taxon>Eukaryota</taxon>
        <taxon>Metazoa</taxon>
        <taxon>Chordata</taxon>
        <taxon>Craniata</taxon>
        <taxon>Vertebrata</taxon>
        <taxon>Euteleostomi</taxon>
        <taxon>Actinopterygii</taxon>
        <taxon>Neopterygii</taxon>
        <taxon>Teleostei</taxon>
        <taxon>Neoteleostei</taxon>
        <taxon>Acanthomorphata</taxon>
        <taxon>Ovalentaria</taxon>
        <taxon>Atherinomorphae</taxon>
        <taxon>Cyprinodontiformes</taxon>
        <taxon>Poeciliidae</taxon>
        <taxon>Poeciliinae</taxon>
        <taxon>Poecilia</taxon>
    </lineage>
</organism>
<dbReference type="InterPro" id="IPR039551">
    <property type="entry name" value="Cho/carn_acyl_trans"/>
</dbReference>
<dbReference type="GO" id="GO:0004092">
    <property type="term" value="F:carnitine O-acetyltransferase activity"/>
    <property type="evidence" value="ECO:0007669"/>
    <property type="project" value="TreeGrafter"/>
</dbReference>
<sequence>GAERLILPGFRSPSVGPVSATRVAGRYLSHQRGLPSLPVPPLQQTCERYLTALEPIVEAEELSRTRQLVQQFQEADGVGQRLQRGLERRARDTENWVRLNSNCN</sequence>